<gene>
    <name evidence="5" type="ORF">Vbra_10861</name>
</gene>
<protein>
    <recommendedName>
        <fullName evidence="4">IPT/TIG domain-containing protein</fullName>
    </recommendedName>
</protein>
<dbReference type="OrthoDB" id="125363at2759"/>
<dbReference type="VEuPathDB" id="CryptoDB:Vbra_10861"/>
<feature type="compositionally biased region" description="Polar residues" evidence="2">
    <location>
        <begin position="25"/>
        <end position="34"/>
    </location>
</feature>
<evidence type="ECO:0000259" key="4">
    <source>
        <dbReference type="SMART" id="SM00429"/>
    </source>
</evidence>
<name>A0A0G4E8D8_VITBC</name>
<dbReference type="InterPro" id="IPR014756">
    <property type="entry name" value="Ig_E-set"/>
</dbReference>
<feature type="region of interest" description="Disordered" evidence="2">
    <location>
        <begin position="1614"/>
        <end position="1657"/>
    </location>
</feature>
<feature type="domain" description="IPT/TIG" evidence="4">
    <location>
        <begin position="102"/>
        <end position="203"/>
    </location>
</feature>
<dbReference type="CDD" id="cd00102">
    <property type="entry name" value="IPT"/>
    <property type="match status" value="1"/>
</dbReference>
<keyword evidence="3" id="KW-1133">Transmembrane helix</keyword>
<accession>A0A0G4E8D8</accession>
<dbReference type="OMA" id="STIMRCE"/>
<dbReference type="InParanoid" id="A0A0G4E8D8"/>
<feature type="compositionally biased region" description="Basic and acidic residues" evidence="2">
    <location>
        <begin position="1647"/>
        <end position="1657"/>
    </location>
</feature>
<dbReference type="InterPro" id="IPR013783">
    <property type="entry name" value="Ig-like_fold"/>
</dbReference>
<feature type="compositionally biased region" description="Basic residues" evidence="2">
    <location>
        <begin position="1623"/>
        <end position="1638"/>
    </location>
</feature>
<dbReference type="InterPro" id="IPR052387">
    <property type="entry name" value="Fibrocystin"/>
</dbReference>
<organism evidence="5 6">
    <name type="scientific">Vitrella brassicaformis (strain CCMP3155)</name>
    <dbReference type="NCBI Taxonomy" id="1169540"/>
    <lineage>
        <taxon>Eukaryota</taxon>
        <taxon>Sar</taxon>
        <taxon>Alveolata</taxon>
        <taxon>Colpodellida</taxon>
        <taxon>Vitrellaceae</taxon>
        <taxon>Vitrella</taxon>
    </lineage>
</organism>
<keyword evidence="1" id="KW-0732">Signal</keyword>
<feature type="region of interest" description="Disordered" evidence="2">
    <location>
        <begin position="1"/>
        <end position="36"/>
    </location>
</feature>
<feature type="domain" description="IPT/TIG" evidence="4">
    <location>
        <begin position="982"/>
        <end position="1069"/>
    </location>
</feature>
<feature type="domain" description="IPT/TIG" evidence="4">
    <location>
        <begin position="438"/>
        <end position="532"/>
    </location>
</feature>
<keyword evidence="3" id="KW-0812">Transmembrane</keyword>
<dbReference type="Proteomes" id="UP000041254">
    <property type="component" value="Unassembled WGS sequence"/>
</dbReference>
<dbReference type="SMART" id="SM00429">
    <property type="entry name" value="IPT"/>
    <property type="match status" value="6"/>
</dbReference>
<proteinExistence type="predicted"/>
<dbReference type="PANTHER" id="PTHR46769:SF2">
    <property type="entry name" value="FIBROCYSTIN-L ISOFORM 2 PRECURSOR-RELATED"/>
    <property type="match status" value="1"/>
</dbReference>
<dbReference type="SUPFAM" id="SSF81296">
    <property type="entry name" value="E set domains"/>
    <property type="match status" value="6"/>
</dbReference>
<keyword evidence="3" id="KW-0472">Membrane</keyword>
<feature type="domain" description="IPT/TIG" evidence="4">
    <location>
        <begin position="1168"/>
        <end position="1259"/>
    </location>
</feature>
<evidence type="ECO:0000313" key="6">
    <source>
        <dbReference type="Proteomes" id="UP000041254"/>
    </source>
</evidence>
<feature type="domain" description="IPT/TIG" evidence="4">
    <location>
        <begin position="1469"/>
        <end position="1573"/>
    </location>
</feature>
<dbReference type="InterPro" id="IPR002909">
    <property type="entry name" value="IPT_dom"/>
</dbReference>
<evidence type="ECO:0000256" key="3">
    <source>
        <dbReference type="SAM" id="Phobius"/>
    </source>
</evidence>
<feature type="transmembrane region" description="Helical" evidence="3">
    <location>
        <begin position="1588"/>
        <end position="1612"/>
    </location>
</feature>
<dbReference type="Pfam" id="PF01833">
    <property type="entry name" value="TIG"/>
    <property type="match status" value="5"/>
</dbReference>
<evidence type="ECO:0000313" key="5">
    <source>
        <dbReference type="EMBL" id="CEL91709.1"/>
    </source>
</evidence>
<keyword evidence="6" id="KW-1185">Reference proteome</keyword>
<dbReference type="PANTHER" id="PTHR46769">
    <property type="entry name" value="POLYCYSTIC KIDNEY AND HEPATIC DISEASE 1 (AUTOSOMAL RECESSIVE)-LIKE 1"/>
    <property type="match status" value="1"/>
</dbReference>
<reference evidence="5 6" key="1">
    <citation type="submission" date="2014-11" db="EMBL/GenBank/DDBJ databases">
        <authorList>
            <person name="Zhu J."/>
            <person name="Qi W."/>
            <person name="Song R."/>
        </authorList>
    </citation>
    <scope>NUCLEOTIDE SEQUENCE [LARGE SCALE GENOMIC DNA]</scope>
</reference>
<evidence type="ECO:0000256" key="1">
    <source>
        <dbReference type="ARBA" id="ARBA00022729"/>
    </source>
</evidence>
<dbReference type="EMBL" id="CDMY01000013">
    <property type="protein sequence ID" value="CEL91709.1"/>
    <property type="molecule type" value="Genomic_DNA"/>
</dbReference>
<feature type="domain" description="IPT/TIG" evidence="4">
    <location>
        <begin position="205"/>
        <end position="321"/>
    </location>
</feature>
<sequence>MGPRTGGTEVVITTSGLPKMPPAPSTNGSDSQVAGASAGLEPRCRFGDFSDAFEVMATIVDHPTRLSCRTPPSYERVTLRIYVSFTQGDFMDTGYSFLFAAPPEALSLAPQLAVTDGQETINVTGVGFDMFASAPSPSPSPSATLTLPRLVCRFGGVTVPAKVLTSSLLLCVTPKMTQPGPVDFALVLPDVAESSRSLPFLFYDPPRLTRVTPSCGPYSGGTQVEVSAEGLPYVDEPVNKSVSVAKVVAKVAYARALGRIGGEGVELRPLCRFGGTSTPMEILSATRALCTSPAGYGGADVQMSIDGGRRWFGPPLPFTYTGSSETPPFLAEAFPAVLYESGGVLLLRVDNLPTAEGETCSPACMFGMHSLAARVVKRKDVKEGADMLPEAMKASEVLVECTVPKVLAGAYRLTLALNGVDVIGSKERDGLAIAVLPPPVIRAVVPARGSIAGGELVEVVGTGLTLADDLPVWCRFTRDKETVIMAGKAVRRNVVHCLTPKWHWSEEVSLSVSTNGRDFFASHPYAAAFEYVQPPVVKGLTPQAADIDKPPSEVSVYGHGFRRTPHLKCRFGGGGRPIVAPGWHNAFHQHQDVTAWFVSESEIRCRLPPWGSPGAVNVSVTVDGVLWSVSETPFVWSLSQPILASTPPYVPVGTTDLTVEGVGFGPSGQGVKCRLTDSGSGKVPFLCSGQTDCVVSGKYVSPTEVSCDIPRIADIVKAMSAGHVGGPLRVGEGPLWVWVSCNGGTTWSASAVPFTLIDEPVVRGVSPSAVPIRGGAVVSVTVDLPPSTEWTYPLAASLPTRVLFSGGELSAAASLLSLNAQTGDTHTGAAYRAVFAVETPAVDTPKRSSLSLSITGVKAPGDASSVAVDFVANPKLRSLSPTIGYDTGGTRVAATTTDDSPFHKKTTAVRFGGDVLLPTMDPSTNTKLSFVTPKHANGTLTAPVTIDVDISTNFDWGIGDRAEAIRLASFSSERLPFTLLPTPAITHIHPAIGPKEGGTTMTITGSHLMADGAVTECSFIDTKVRAEQVTATSVVCRTPPLTKSGPVPLSVTLNGVDFVASPVPFFSYQGAKLHRVSPSFVSTHNGPQKLRLEGDKLVKGATLPTCRFCVDKGAIFVGAAEVKATGTMDLPALNGNGSSVNCIAPELKPGSVVRVSLTYDQQHAIDGDAHITAFTLDGYSPLAAPAGGLSTNNFVTVTGQGFHGASPVCRFGSRTFGAASSDDTHIRCTCPPAPSRATEQVPFAVALTNGGTPDDFFFVGGISYFTAPKVDGVSPRLLPAHKAVRIDLTGSHLDGAVRCLNCRPVCALGEYVSTRVEVVDKSNGTGAHCYMPPIHNGQEQLTLKLSFNGVSWSASPEPLRTYEVDYLDVDSGPVKGGTLVRVNGKGFPDPNTDAELQRQGIYPMCRFGQVQVPAHIVSPSILTCVSAPPALPEGSQLPMSVDFEITFAGHMNRTDLWTNTGHSFLFYSQPRIVSIEPTAGLFTRSSRMTVRADRDHPFPLWAAERSRLRCGFGPLGSTPAALINPTTIVCFTPKTSADYRVKAPRIRVRVEVSCNGVDFGSSEDSHNNHFTYFGPVDTMGGPVTEQGLYVKLVVVFTAFILFAGIAATMWAWSKRSPGARPPPHSHHHSHTQRRRRSLTRGGGLQSHHMDDHHTVGADLSDRQGLLGVGRVRGGTSLPAVSEEVTASA</sequence>
<evidence type="ECO:0000256" key="2">
    <source>
        <dbReference type="SAM" id="MobiDB-lite"/>
    </source>
</evidence>
<dbReference type="Gene3D" id="2.60.40.10">
    <property type="entry name" value="Immunoglobulins"/>
    <property type="match status" value="9"/>
</dbReference>